<gene>
    <name evidence="2" type="ORF">N825_17300</name>
</gene>
<dbReference type="PANTHER" id="PTHR42815:SF2">
    <property type="entry name" value="FAD-BINDING, PUTATIVE (AFU_ORTHOLOGUE AFUA_6G07600)-RELATED"/>
    <property type="match status" value="1"/>
</dbReference>
<dbReference type="Pfam" id="PF01243">
    <property type="entry name" value="PNPOx_N"/>
    <property type="match status" value="1"/>
</dbReference>
<reference evidence="2 3" key="1">
    <citation type="submission" date="2013-08" db="EMBL/GenBank/DDBJ databases">
        <title>The genome sequence of Skermanella stibiiresistens.</title>
        <authorList>
            <person name="Zhu W."/>
            <person name="Wang G."/>
        </authorList>
    </citation>
    <scope>NUCLEOTIDE SEQUENCE [LARGE SCALE GENOMIC DNA]</scope>
    <source>
        <strain evidence="2 3">SB22</strain>
    </source>
</reference>
<sequence length="183" mass="20052">MHSVDALTAHYPTPHEMVVRKQINRLDTYARSLIEVSPFLVLGTVGPTGTDCSPRGGKPGFALVHDDHTLILADWPGNNRLDSLRNIIQNPLVGMVFLLPGMGEVFRVNGKAKLSTHPDLLERLSDNGKRPRSAIVITVTEAFIHCPRAIAVADLWNPEKHVDTASLPSLRTIFEAHVALSAE</sequence>
<dbReference type="NCBIfam" id="TIGR04025">
    <property type="entry name" value="PPOX_FMN_DR2398"/>
    <property type="match status" value="1"/>
</dbReference>
<dbReference type="InterPro" id="IPR011576">
    <property type="entry name" value="Pyridox_Oxase_N"/>
</dbReference>
<organism evidence="2 3">
    <name type="scientific">Skermanella stibiiresistens SB22</name>
    <dbReference type="NCBI Taxonomy" id="1385369"/>
    <lineage>
        <taxon>Bacteria</taxon>
        <taxon>Pseudomonadati</taxon>
        <taxon>Pseudomonadota</taxon>
        <taxon>Alphaproteobacteria</taxon>
        <taxon>Rhodospirillales</taxon>
        <taxon>Azospirillaceae</taxon>
        <taxon>Skermanella</taxon>
    </lineage>
</organism>
<dbReference type="STRING" id="1385369.N825_17300"/>
<dbReference type="SUPFAM" id="SSF50475">
    <property type="entry name" value="FMN-binding split barrel"/>
    <property type="match status" value="1"/>
</dbReference>
<evidence type="ECO:0000313" key="3">
    <source>
        <dbReference type="Proteomes" id="UP000019486"/>
    </source>
</evidence>
<dbReference type="InterPro" id="IPR024029">
    <property type="entry name" value="Pyridox_Oxase_FMN-dep"/>
</dbReference>
<comment type="caution">
    <text evidence="2">The sequence shown here is derived from an EMBL/GenBank/DDBJ whole genome shotgun (WGS) entry which is preliminary data.</text>
</comment>
<proteinExistence type="predicted"/>
<dbReference type="EMBL" id="AVFL01000025">
    <property type="protein sequence ID" value="EWY37578.1"/>
    <property type="molecule type" value="Genomic_DNA"/>
</dbReference>
<dbReference type="AlphaFoldDB" id="W9H1E6"/>
<dbReference type="PANTHER" id="PTHR42815">
    <property type="entry name" value="FAD-BINDING, PUTATIVE (AFU_ORTHOLOGUE AFUA_6G07600)-RELATED"/>
    <property type="match status" value="1"/>
</dbReference>
<feature type="domain" description="Pyridoxamine 5'-phosphate oxidase N-terminal" evidence="1">
    <location>
        <begin position="30"/>
        <end position="146"/>
    </location>
</feature>
<evidence type="ECO:0000259" key="1">
    <source>
        <dbReference type="Pfam" id="PF01243"/>
    </source>
</evidence>
<accession>W9H1E6</accession>
<keyword evidence="3" id="KW-1185">Reference proteome</keyword>
<dbReference type="Proteomes" id="UP000019486">
    <property type="component" value="Unassembled WGS sequence"/>
</dbReference>
<protein>
    <submittedName>
        <fullName evidence="2">Pyridoxamine 5-phosphate oxidase</fullName>
    </submittedName>
</protein>
<dbReference type="InterPro" id="IPR012349">
    <property type="entry name" value="Split_barrel_FMN-bd"/>
</dbReference>
<name>W9H1E6_9PROT</name>
<dbReference type="Gene3D" id="2.30.110.10">
    <property type="entry name" value="Electron Transport, Fmn-binding Protein, Chain A"/>
    <property type="match status" value="1"/>
</dbReference>
<evidence type="ECO:0000313" key="2">
    <source>
        <dbReference type="EMBL" id="EWY37578.1"/>
    </source>
</evidence>